<feature type="domain" description="PhnA protein N-terminal proteobacterial" evidence="1">
    <location>
        <begin position="6"/>
        <end position="52"/>
    </location>
</feature>
<dbReference type="PANTHER" id="PTHR30305:SF3">
    <property type="entry name" value="PROTEIN YJDM"/>
    <property type="match status" value="1"/>
</dbReference>
<gene>
    <name evidence="2" type="ORF">Kalk_10560</name>
</gene>
<evidence type="ECO:0000313" key="2">
    <source>
        <dbReference type="EMBL" id="AUM12834.1"/>
    </source>
</evidence>
<evidence type="ECO:0000259" key="1">
    <source>
        <dbReference type="SMART" id="SM00782"/>
    </source>
</evidence>
<organism evidence="2 3">
    <name type="scientific">Ketobacter alkanivorans</name>
    <dbReference type="NCBI Taxonomy" id="1917421"/>
    <lineage>
        <taxon>Bacteria</taxon>
        <taxon>Pseudomonadati</taxon>
        <taxon>Pseudomonadota</taxon>
        <taxon>Gammaproteobacteria</taxon>
        <taxon>Pseudomonadales</taxon>
        <taxon>Ketobacteraceae</taxon>
        <taxon>Ketobacter</taxon>
    </lineage>
</organism>
<dbReference type="OrthoDB" id="9810131at2"/>
<protein>
    <recommendedName>
        <fullName evidence="1">PhnA protein N-terminal proteobacterial domain-containing protein</fullName>
    </recommendedName>
</protein>
<dbReference type="AlphaFoldDB" id="A0A2K9LPS3"/>
<dbReference type="SUPFAM" id="SSF82057">
    <property type="entry name" value="Prokaryotic SH3-related domain"/>
    <property type="match status" value="1"/>
</dbReference>
<dbReference type="RefSeq" id="WP_101894216.1">
    <property type="nucleotide sequence ID" value="NZ_CP022684.1"/>
</dbReference>
<dbReference type="EMBL" id="CP022684">
    <property type="protein sequence ID" value="AUM12834.1"/>
    <property type="molecule type" value="Genomic_DNA"/>
</dbReference>
<dbReference type="Pfam" id="PF03831">
    <property type="entry name" value="YjdM"/>
    <property type="match status" value="1"/>
</dbReference>
<reference evidence="3" key="1">
    <citation type="submission" date="2017-08" db="EMBL/GenBank/DDBJ databases">
        <title>Direct submision.</title>
        <authorList>
            <person name="Kim S.-J."/>
            <person name="Rhee S.-K."/>
        </authorList>
    </citation>
    <scope>NUCLEOTIDE SEQUENCE [LARGE SCALE GENOMIC DNA]</scope>
    <source>
        <strain evidence="3">GI5</strain>
    </source>
</reference>
<keyword evidence="3" id="KW-1185">Reference proteome</keyword>
<dbReference type="InterPro" id="IPR013988">
    <property type="entry name" value="YjdM_C"/>
</dbReference>
<dbReference type="Gene3D" id="2.30.30.40">
    <property type="entry name" value="SH3 Domains"/>
    <property type="match status" value="1"/>
</dbReference>
<evidence type="ECO:0000313" key="3">
    <source>
        <dbReference type="Proteomes" id="UP000235116"/>
    </source>
</evidence>
<sequence length="192" mass="21195">MSTEQTLLQRCDHKCELCSADTALAVFDVPPDADGSADRCVMICDTCRQQIQQPDSIDPSHWRSLGDSMWNPTPAVQVMAWRQLKTLSDKGEVWAQELLDMLYLEEDVQTWAAAGITESDDRAPTLDSNGTPLQAGDTVTIIKDLDVKGANFTAKRGTAVRNISLTDNPEHIEGRVNGQRIVLLSCYLKKSS</sequence>
<dbReference type="KEGG" id="kak:Kalk_10560"/>
<proteinExistence type="predicted"/>
<dbReference type="Proteomes" id="UP000235116">
    <property type="component" value="Chromosome"/>
</dbReference>
<accession>A0A2K9LPS3</accession>
<dbReference type="InterPro" id="IPR013991">
    <property type="entry name" value="PhnaA_N_proteobac"/>
</dbReference>
<dbReference type="SMART" id="SM00782">
    <property type="entry name" value="PhnA_Zn_Ribbon"/>
    <property type="match status" value="1"/>
</dbReference>
<dbReference type="PANTHER" id="PTHR30305">
    <property type="entry name" value="PROTEIN YJDM-RELATED"/>
    <property type="match status" value="1"/>
</dbReference>
<name>A0A2K9LPS3_9GAMM</name>